<accession>A0A170ZVW2</accession>
<keyword evidence="2" id="KW-1185">Reference proteome</keyword>
<name>A0A170ZVW2_9BACT</name>
<evidence type="ECO:0000313" key="2">
    <source>
        <dbReference type="Proteomes" id="UP000076586"/>
    </source>
</evidence>
<organism evidence="1 2">
    <name type="scientific">Paludibacter jiangxiensis</name>
    <dbReference type="NCBI Taxonomy" id="681398"/>
    <lineage>
        <taxon>Bacteria</taxon>
        <taxon>Pseudomonadati</taxon>
        <taxon>Bacteroidota</taxon>
        <taxon>Bacteroidia</taxon>
        <taxon>Bacteroidales</taxon>
        <taxon>Paludibacteraceae</taxon>
        <taxon>Paludibacter</taxon>
    </lineage>
</organism>
<reference evidence="2" key="2">
    <citation type="journal article" date="2017" name="Genome Announc.">
        <title>Draft genome sequence of Paludibacter jiangxiensis NM7(T), a propionate-producing fermentative bacterium.</title>
        <authorList>
            <person name="Qiu Y.-L."/>
            <person name="Tourlousse D.M."/>
            <person name="Matsuura N."/>
            <person name="Ohashi A."/>
            <person name="Sekiguchi Y."/>
        </authorList>
    </citation>
    <scope>NUCLEOTIDE SEQUENCE [LARGE SCALE GENOMIC DNA]</scope>
    <source>
        <strain evidence="2">NM7</strain>
    </source>
</reference>
<dbReference type="Proteomes" id="UP000076586">
    <property type="component" value="Unassembled WGS sequence"/>
</dbReference>
<protein>
    <submittedName>
        <fullName evidence="1">Uncharacterized protein</fullName>
    </submittedName>
</protein>
<dbReference type="AlphaFoldDB" id="A0A170ZVW2"/>
<sequence>MRNYFLLFCVVLLGACTQYQYITIDSKVYRPDQQSFVWENDTVRIRYVFSGYNCPLTIQVYNKMTQPLYVDWKKSAVVYGDGSRLSLWNDQMSVSSTTVGGTMRMGNIAVNSAQTVGMIDKREQISFIPPDSYVSVRPLAIMSNFIKPLPQELKKRVPFGDEDGSKVDKYNFTPENTPFTFRCFLTLSTNDSFNNSIYIDQPFWVSEIMQTSMGPSSVLASDKMFYVNRTTTFGHIIGGVGTVAVVAGAVYLEAATEPGPPPPPHHRR</sequence>
<gene>
    <name evidence="1" type="ORF">PJIAN_3372</name>
</gene>
<reference evidence="2" key="1">
    <citation type="submission" date="2016-04" db="EMBL/GenBank/DDBJ databases">
        <title>Draft genome sequence of Paludibacter jiangxiensis strain NM7.</title>
        <authorList>
            <person name="Qiu Y."/>
            <person name="Matsuura N."/>
            <person name="Ohashi A."/>
            <person name="Tourlousse M.D."/>
            <person name="Sekiguchi Y."/>
        </authorList>
    </citation>
    <scope>NUCLEOTIDE SEQUENCE [LARGE SCALE GENOMIC DNA]</scope>
    <source>
        <strain evidence="2">NM7</strain>
    </source>
</reference>
<dbReference type="OrthoDB" id="948349at2"/>
<comment type="caution">
    <text evidence="1">The sequence shown here is derived from an EMBL/GenBank/DDBJ whole genome shotgun (WGS) entry which is preliminary data.</text>
</comment>
<proteinExistence type="predicted"/>
<evidence type="ECO:0000313" key="1">
    <source>
        <dbReference type="EMBL" id="GAT63060.1"/>
    </source>
</evidence>
<dbReference type="EMBL" id="BDCR01000003">
    <property type="protein sequence ID" value="GAT63060.1"/>
    <property type="molecule type" value="Genomic_DNA"/>
</dbReference>
<dbReference type="RefSeq" id="WP_068703913.1">
    <property type="nucleotide sequence ID" value="NZ_BDCR01000003.1"/>
</dbReference>
<dbReference type="PROSITE" id="PS51257">
    <property type="entry name" value="PROKAR_LIPOPROTEIN"/>
    <property type="match status" value="1"/>
</dbReference>
<dbReference type="STRING" id="681398.PJIAN_3372"/>